<gene>
    <name evidence="1" type="ORF">HAX54_016972</name>
</gene>
<feature type="non-terminal residue" evidence="1">
    <location>
        <position position="89"/>
    </location>
</feature>
<dbReference type="Proteomes" id="UP000823775">
    <property type="component" value="Unassembled WGS sequence"/>
</dbReference>
<dbReference type="EMBL" id="JACEIK010002105">
    <property type="protein sequence ID" value="MCD9559151.1"/>
    <property type="molecule type" value="Genomic_DNA"/>
</dbReference>
<organism evidence="1 2">
    <name type="scientific">Datura stramonium</name>
    <name type="common">Jimsonweed</name>
    <name type="synonym">Common thornapple</name>
    <dbReference type="NCBI Taxonomy" id="4076"/>
    <lineage>
        <taxon>Eukaryota</taxon>
        <taxon>Viridiplantae</taxon>
        <taxon>Streptophyta</taxon>
        <taxon>Embryophyta</taxon>
        <taxon>Tracheophyta</taxon>
        <taxon>Spermatophyta</taxon>
        <taxon>Magnoliopsida</taxon>
        <taxon>eudicotyledons</taxon>
        <taxon>Gunneridae</taxon>
        <taxon>Pentapetalae</taxon>
        <taxon>asterids</taxon>
        <taxon>lamiids</taxon>
        <taxon>Solanales</taxon>
        <taxon>Solanaceae</taxon>
        <taxon>Solanoideae</taxon>
        <taxon>Datureae</taxon>
        <taxon>Datura</taxon>
    </lineage>
</organism>
<evidence type="ECO:0000313" key="1">
    <source>
        <dbReference type="EMBL" id="MCD9559151.1"/>
    </source>
</evidence>
<sequence>YCEIEVQGDELGTTTIGDSPIGSSETLMEHRFRLILASGHCLDQALHRRFVDQDWRFSSLSLIEYKLPQFSISHRRFSGGLQIPFFGLP</sequence>
<accession>A0ABS8UMP6</accession>
<name>A0ABS8UMP6_DATST</name>
<proteinExistence type="predicted"/>
<feature type="non-terminal residue" evidence="1">
    <location>
        <position position="1"/>
    </location>
</feature>
<evidence type="ECO:0000313" key="2">
    <source>
        <dbReference type="Proteomes" id="UP000823775"/>
    </source>
</evidence>
<keyword evidence="2" id="KW-1185">Reference proteome</keyword>
<reference evidence="1 2" key="1">
    <citation type="journal article" date="2021" name="BMC Genomics">
        <title>Datura genome reveals duplications of psychoactive alkaloid biosynthetic genes and high mutation rate following tissue culture.</title>
        <authorList>
            <person name="Rajewski A."/>
            <person name="Carter-House D."/>
            <person name="Stajich J."/>
            <person name="Litt A."/>
        </authorList>
    </citation>
    <scope>NUCLEOTIDE SEQUENCE [LARGE SCALE GENOMIC DNA]</scope>
    <source>
        <strain evidence="1">AR-01</strain>
    </source>
</reference>
<protein>
    <submittedName>
        <fullName evidence="1">Uncharacterized protein</fullName>
    </submittedName>
</protein>
<comment type="caution">
    <text evidence="1">The sequence shown here is derived from an EMBL/GenBank/DDBJ whole genome shotgun (WGS) entry which is preliminary data.</text>
</comment>